<accession>A0ABY6TJX2</accession>
<reference evidence="1 2" key="1">
    <citation type="submission" date="2019-05" db="EMBL/GenBank/DDBJ databases">
        <authorList>
            <consortium name="Pathogen Informatics"/>
        </authorList>
    </citation>
    <scope>NUCLEOTIDE SEQUENCE [LARGE SCALE GENOMIC DNA]</scope>
    <source>
        <strain evidence="1 2">NM319</strain>
    </source>
</reference>
<dbReference type="RefSeq" id="WP_135709587.1">
    <property type="nucleotide sequence ID" value="NZ_CABFKI010000004.1"/>
</dbReference>
<evidence type="ECO:0000313" key="2">
    <source>
        <dbReference type="Proteomes" id="UP000308167"/>
    </source>
</evidence>
<name>A0ABY6TJX2_9PAST</name>
<dbReference type="Proteomes" id="UP000308167">
    <property type="component" value="Unassembled WGS sequence"/>
</dbReference>
<organism evidence="1 2">
    <name type="scientific">Actinobacillus porcinus</name>
    <dbReference type="NCBI Taxonomy" id="51048"/>
    <lineage>
        <taxon>Bacteria</taxon>
        <taxon>Pseudomonadati</taxon>
        <taxon>Pseudomonadota</taxon>
        <taxon>Gammaproteobacteria</taxon>
        <taxon>Pasteurellales</taxon>
        <taxon>Pasteurellaceae</taxon>
        <taxon>Actinobacillus</taxon>
    </lineage>
</organism>
<keyword evidence="2" id="KW-1185">Reference proteome</keyword>
<protein>
    <submittedName>
        <fullName evidence="1">Preprotein translocase subunit SecB</fullName>
    </submittedName>
</protein>
<comment type="caution">
    <text evidence="1">The sequence shown here is derived from an EMBL/GenBank/DDBJ whole genome shotgun (WGS) entry which is preliminary data.</text>
</comment>
<proteinExistence type="predicted"/>
<dbReference type="EMBL" id="CABFKI010000004">
    <property type="protein sequence ID" value="VTU07198.1"/>
    <property type="molecule type" value="Genomic_DNA"/>
</dbReference>
<dbReference type="Gene3D" id="3.10.420.10">
    <property type="entry name" value="SecB-like"/>
    <property type="match status" value="1"/>
</dbReference>
<gene>
    <name evidence="1" type="ORF">SAMEA1410922_00748</name>
</gene>
<dbReference type="SUPFAM" id="SSF54611">
    <property type="entry name" value="SecB-like"/>
    <property type="match status" value="1"/>
</dbReference>
<sequence length="140" mass="15914">MSKLHPIQLKDILVEELELKIRDITKAREENVESVFTLKTAHSEYTSSSEILYVGVIGEINSEDEFAPVYLKVKLHGVFSVDEAFPEQFVHDWAEKNAPLILIPFVRENIYSLASRAKVNTIVPLFTLPSVKKISDSELK</sequence>
<evidence type="ECO:0000313" key="1">
    <source>
        <dbReference type="EMBL" id="VTU07198.1"/>
    </source>
</evidence>
<dbReference type="InterPro" id="IPR035958">
    <property type="entry name" value="SecB-like_sf"/>
</dbReference>
<dbReference type="GeneID" id="86155149"/>